<reference evidence="2" key="1">
    <citation type="journal article" date="2009" name="Science">
        <title>The B73 maize genome: complexity, diversity, and dynamics.</title>
        <authorList>
            <person name="Schnable P.S."/>
            <person name="Ware D."/>
            <person name="Fulton R.S."/>
            <person name="Stein J.C."/>
            <person name="Wei F."/>
            <person name="Pasternak S."/>
            <person name="Liang C."/>
            <person name="Zhang J."/>
            <person name="Fulton L."/>
            <person name="Graves T.A."/>
            <person name="Minx P."/>
            <person name="Reily A.D."/>
            <person name="Courtney L."/>
            <person name="Kruchowski S.S."/>
            <person name="Tomlinson C."/>
            <person name="Strong C."/>
            <person name="Delehaunty K."/>
            <person name="Fronick C."/>
            <person name="Courtney B."/>
            <person name="Rock S.M."/>
            <person name="Belter E."/>
            <person name="Du F."/>
            <person name="Kim K."/>
            <person name="Abbott R.M."/>
            <person name="Cotton M."/>
            <person name="Levy A."/>
            <person name="Marchetto P."/>
            <person name="Ochoa K."/>
            <person name="Jackson S.M."/>
            <person name="Gillam B."/>
            <person name="Chen W."/>
            <person name="Yan L."/>
            <person name="Higginbotham J."/>
            <person name="Cardenas M."/>
            <person name="Waligorski J."/>
            <person name="Applebaum E."/>
            <person name="Phelps L."/>
            <person name="Falcone J."/>
            <person name="Kanchi K."/>
            <person name="Thane T."/>
            <person name="Scimone A."/>
            <person name="Thane N."/>
            <person name="Henke J."/>
            <person name="Wang T."/>
            <person name="Ruppert J."/>
            <person name="Shah N."/>
            <person name="Rotter K."/>
            <person name="Hodges J."/>
            <person name="Ingenthron E."/>
            <person name="Cordes M."/>
            <person name="Kohlberg S."/>
            <person name="Sgro J."/>
            <person name="Delgado B."/>
            <person name="Mead K."/>
            <person name="Chinwalla A."/>
            <person name="Leonard S."/>
            <person name="Crouse K."/>
            <person name="Collura K."/>
            <person name="Kudrna D."/>
            <person name="Currie J."/>
            <person name="He R."/>
            <person name="Angelova A."/>
            <person name="Rajasekar S."/>
            <person name="Mueller T."/>
            <person name="Lomeli R."/>
            <person name="Scara G."/>
            <person name="Ko A."/>
            <person name="Delaney K."/>
            <person name="Wissotski M."/>
            <person name="Lopez G."/>
            <person name="Campos D."/>
            <person name="Braidotti M."/>
            <person name="Ashley E."/>
            <person name="Golser W."/>
            <person name="Kim H."/>
            <person name="Lee S."/>
            <person name="Lin J."/>
            <person name="Dujmic Z."/>
            <person name="Kim W."/>
            <person name="Talag J."/>
            <person name="Zuccolo A."/>
            <person name="Fan C."/>
            <person name="Sebastian A."/>
            <person name="Kramer M."/>
            <person name="Spiegel L."/>
            <person name="Nascimento L."/>
            <person name="Zutavern T."/>
            <person name="Miller B."/>
            <person name="Ambroise C."/>
            <person name="Muller S."/>
            <person name="Spooner W."/>
            <person name="Narechania A."/>
            <person name="Ren L."/>
            <person name="Wei S."/>
            <person name="Kumari S."/>
            <person name="Faga B."/>
            <person name="Levy M.J."/>
            <person name="McMahan L."/>
            <person name="Van Buren P."/>
            <person name="Vaughn M.W."/>
            <person name="Ying K."/>
            <person name="Yeh C.-T."/>
            <person name="Emrich S.J."/>
            <person name="Jia Y."/>
            <person name="Kalyanaraman A."/>
            <person name="Hsia A.-P."/>
            <person name="Barbazuk W.B."/>
            <person name="Baucom R.S."/>
            <person name="Brutnell T.P."/>
            <person name="Carpita N.C."/>
            <person name="Chaparro C."/>
            <person name="Chia J.-M."/>
            <person name="Deragon J.-M."/>
            <person name="Estill J.C."/>
            <person name="Fu Y."/>
            <person name="Jeddeloh J.A."/>
            <person name="Han Y."/>
            <person name="Lee H."/>
            <person name="Li P."/>
            <person name="Lisch D.R."/>
            <person name="Liu S."/>
            <person name="Liu Z."/>
            <person name="Nagel D.H."/>
            <person name="McCann M.C."/>
            <person name="SanMiguel P."/>
            <person name="Myers A.M."/>
            <person name="Nettleton D."/>
            <person name="Nguyen J."/>
            <person name="Penning B.W."/>
            <person name="Ponnala L."/>
            <person name="Schneider K.L."/>
            <person name="Schwartz D.C."/>
            <person name="Sharma A."/>
            <person name="Soderlund C."/>
            <person name="Springer N.M."/>
            <person name="Sun Q."/>
            <person name="Wang H."/>
            <person name="Waterman M."/>
            <person name="Westerman R."/>
            <person name="Wolfgruber T.K."/>
            <person name="Yang L."/>
            <person name="Yu Y."/>
            <person name="Zhang L."/>
            <person name="Zhou S."/>
            <person name="Zhu Q."/>
            <person name="Bennetzen J.L."/>
            <person name="Dawe R.K."/>
            <person name="Jiang J."/>
            <person name="Jiang N."/>
            <person name="Presting G.G."/>
            <person name="Wessler S.R."/>
            <person name="Aluru S."/>
            <person name="Martienssen R.A."/>
            <person name="Clifton S.W."/>
            <person name="McCombie W.R."/>
            <person name="Wing R.A."/>
            <person name="Wilson R.K."/>
        </authorList>
    </citation>
    <scope>NUCLEOTIDE SEQUENCE [LARGE SCALE GENOMIC DNA]</scope>
    <source>
        <strain evidence="2">cv. B73</strain>
    </source>
</reference>
<dbReference type="Gramene" id="Zm00001eb333320_T001">
    <property type="protein sequence ID" value="Zm00001eb333320_P001"/>
    <property type="gene ID" value="Zm00001eb333320"/>
</dbReference>
<reference evidence="1" key="3">
    <citation type="submission" date="2021-05" db="UniProtKB">
        <authorList>
            <consortium name="EnsemblPlants"/>
        </authorList>
    </citation>
    <scope>IDENTIFICATION</scope>
    <source>
        <strain evidence="1">cv. B73</strain>
    </source>
</reference>
<keyword evidence="2" id="KW-1185">Reference proteome</keyword>
<sequence length="200" mass="22921">MVAANGTGQPQLVVDEHKTILEEVPREENGTLSAANYAGCRPQIMVQRIRRLTFHWQRTDHPGRTYKMSTQGHENVAAEYYKQQVEMLEGFSEMDAFTYRAFLPVMSKEEQEKVVRSESLAIWLSNIANMVLFAAKVYASPFQCKRQIPIETQLEKRMQPLNQGMQVGIAWLVIRGIKELAEVSFPQDDKQTEKTTLKVT</sequence>
<organism evidence="1 2">
    <name type="scientific">Zea mays</name>
    <name type="common">Maize</name>
    <dbReference type="NCBI Taxonomy" id="4577"/>
    <lineage>
        <taxon>Eukaryota</taxon>
        <taxon>Viridiplantae</taxon>
        <taxon>Streptophyta</taxon>
        <taxon>Embryophyta</taxon>
        <taxon>Tracheophyta</taxon>
        <taxon>Spermatophyta</taxon>
        <taxon>Magnoliopsida</taxon>
        <taxon>Liliopsida</taxon>
        <taxon>Poales</taxon>
        <taxon>Poaceae</taxon>
        <taxon>PACMAD clade</taxon>
        <taxon>Panicoideae</taxon>
        <taxon>Andropogonodae</taxon>
        <taxon>Andropogoneae</taxon>
        <taxon>Tripsacinae</taxon>
        <taxon>Zea</taxon>
    </lineage>
</organism>
<dbReference type="InParanoid" id="A0A804QJ74"/>
<protein>
    <submittedName>
        <fullName evidence="1">Uncharacterized protein</fullName>
    </submittedName>
</protein>
<reference evidence="1" key="2">
    <citation type="submission" date="2019-07" db="EMBL/GenBank/DDBJ databases">
        <authorList>
            <person name="Seetharam A."/>
            <person name="Woodhouse M."/>
            <person name="Cannon E."/>
        </authorList>
    </citation>
    <scope>NUCLEOTIDE SEQUENCE [LARGE SCALE GENOMIC DNA]</scope>
    <source>
        <strain evidence="1">cv. B73</strain>
    </source>
</reference>
<proteinExistence type="predicted"/>
<dbReference type="Proteomes" id="UP000007305">
    <property type="component" value="Chromosome 8"/>
</dbReference>
<evidence type="ECO:0000313" key="1">
    <source>
        <dbReference type="EnsemblPlants" id="Zm00001eb333320_P001"/>
    </source>
</evidence>
<evidence type="ECO:0000313" key="2">
    <source>
        <dbReference type="Proteomes" id="UP000007305"/>
    </source>
</evidence>
<dbReference type="AlphaFoldDB" id="A0A804QJ74"/>
<accession>A0A804QJ74</accession>
<name>A0A804QJ74_MAIZE</name>
<dbReference type="EnsemblPlants" id="Zm00001eb333320_T001">
    <property type="protein sequence ID" value="Zm00001eb333320_P001"/>
    <property type="gene ID" value="Zm00001eb333320"/>
</dbReference>